<organism evidence="1 2">
    <name type="scientific">Paramarasmius palmivorus</name>
    <dbReference type="NCBI Taxonomy" id="297713"/>
    <lineage>
        <taxon>Eukaryota</taxon>
        <taxon>Fungi</taxon>
        <taxon>Dikarya</taxon>
        <taxon>Basidiomycota</taxon>
        <taxon>Agaricomycotina</taxon>
        <taxon>Agaricomycetes</taxon>
        <taxon>Agaricomycetidae</taxon>
        <taxon>Agaricales</taxon>
        <taxon>Marasmiineae</taxon>
        <taxon>Marasmiaceae</taxon>
        <taxon>Paramarasmius</taxon>
    </lineage>
</organism>
<gene>
    <name evidence="1" type="ORF">VNI00_011514</name>
</gene>
<accession>A0AAW0CDK7</accession>
<evidence type="ECO:0000313" key="1">
    <source>
        <dbReference type="EMBL" id="KAK7036581.1"/>
    </source>
</evidence>
<comment type="caution">
    <text evidence="1">The sequence shown here is derived from an EMBL/GenBank/DDBJ whole genome shotgun (WGS) entry which is preliminary data.</text>
</comment>
<name>A0AAW0CDK7_9AGAR</name>
<dbReference type="AlphaFoldDB" id="A0AAW0CDK7"/>
<reference evidence="1 2" key="1">
    <citation type="submission" date="2024-01" db="EMBL/GenBank/DDBJ databases">
        <title>A draft genome for a cacao thread blight-causing isolate of Paramarasmius palmivorus.</title>
        <authorList>
            <person name="Baruah I.K."/>
            <person name="Bukari Y."/>
            <person name="Amoako-Attah I."/>
            <person name="Meinhardt L.W."/>
            <person name="Bailey B.A."/>
            <person name="Cohen S.P."/>
        </authorList>
    </citation>
    <scope>NUCLEOTIDE SEQUENCE [LARGE SCALE GENOMIC DNA]</scope>
    <source>
        <strain evidence="1 2">GH-12</strain>
    </source>
</reference>
<sequence>MDMEDPDSEDIIMDMEVLDLEDIIMDTEVLDLEDTTITIMAMEDTTVVLAFSNVFRRICVCQGRTSSLPFACSKHGLYIKA</sequence>
<dbReference type="EMBL" id="JAYKXP010000050">
    <property type="protein sequence ID" value="KAK7036581.1"/>
    <property type="molecule type" value="Genomic_DNA"/>
</dbReference>
<protein>
    <submittedName>
        <fullName evidence="1">Uncharacterized protein</fullName>
    </submittedName>
</protein>
<dbReference type="Proteomes" id="UP001383192">
    <property type="component" value="Unassembled WGS sequence"/>
</dbReference>
<keyword evidence="2" id="KW-1185">Reference proteome</keyword>
<proteinExistence type="predicted"/>
<evidence type="ECO:0000313" key="2">
    <source>
        <dbReference type="Proteomes" id="UP001383192"/>
    </source>
</evidence>